<organism evidence="2 3">
    <name type="scientific">Zingiber officinale</name>
    <name type="common">Ginger</name>
    <name type="synonym">Amomum zingiber</name>
    <dbReference type="NCBI Taxonomy" id="94328"/>
    <lineage>
        <taxon>Eukaryota</taxon>
        <taxon>Viridiplantae</taxon>
        <taxon>Streptophyta</taxon>
        <taxon>Embryophyta</taxon>
        <taxon>Tracheophyta</taxon>
        <taxon>Spermatophyta</taxon>
        <taxon>Magnoliopsida</taxon>
        <taxon>Liliopsida</taxon>
        <taxon>Zingiberales</taxon>
        <taxon>Zingiberaceae</taxon>
        <taxon>Zingiber</taxon>
    </lineage>
</organism>
<proteinExistence type="predicted"/>
<gene>
    <name evidence="2" type="ORF">ZIOFF_018949</name>
</gene>
<evidence type="ECO:0000256" key="1">
    <source>
        <dbReference type="SAM" id="MobiDB-lite"/>
    </source>
</evidence>
<sequence length="252" mass="27468">MDPAKGDAKSEEEEHLIKSPSEKERKANERISPSTSSDDDDDGYSPEDLFQLDINKSPAANGQERRLQSGAQTNNFSSLIIDDDAVTTPDRPRSQTDAPDPERIASSIFIGTSSNSPAQWSAASNESLFSIQGGNSSFSKDHASLSGRSGGLSPSPPSPQPHPSLGSINVATFEARREELEEAANAKAIKDAVLQARSEGQRHSEEQRRRSSDGSAKSFQSFAFPMYRIYHLHWFVKSIVGLKCESLNVKTD</sequence>
<name>A0A8J5HDK4_ZINOF</name>
<feature type="compositionally biased region" description="Basic and acidic residues" evidence="1">
    <location>
        <begin position="199"/>
        <end position="212"/>
    </location>
</feature>
<protein>
    <submittedName>
        <fullName evidence="2">Uncharacterized protein</fullName>
    </submittedName>
</protein>
<evidence type="ECO:0000313" key="2">
    <source>
        <dbReference type="EMBL" id="KAG6521816.1"/>
    </source>
</evidence>
<feature type="compositionally biased region" description="Polar residues" evidence="1">
    <location>
        <begin position="69"/>
        <end position="78"/>
    </location>
</feature>
<dbReference type="Proteomes" id="UP000734854">
    <property type="component" value="Unassembled WGS sequence"/>
</dbReference>
<evidence type="ECO:0000313" key="3">
    <source>
        <dbReference type="Proteomes" id="UP000734854"/>
    </source>
</evidence>
<feature type="compositionally biased region" description="Basic and acidic residues" evidence="1">
    <location>
        <begin position="15"/>
        <end position="29"/>
    </location>
</feature>
<accession>A0A8J5HDK4</accession>
<feature type="compositionally biased region" description="Low complexity" evidence="1">
    <location>
        <begin position="144"/>
        <end position="153"/>
    </location>
</feature>
<feature type="region of interest" description="Disordered" evidence="1">
    <location>
        <begin position="1"/>
        <end position="104"/>
    </location>
</feature>
<dbReference type="AlphaFoldDB" id="A0A8J5HDK4"/>
<dbReference type="PANTHER" id="PTHR33673">
    <property type="entry name" value="SUPPRESSOR SRP40-LIKE PROTEIN"/>
    <property type="match status" value="1"/>
</dbReference>
<keyword evidence="3" id="KW-1185">Reference proteome</keyword>
<feature type="region of interest" description="Disordered" evidence="1">
    <location>
        <begin position="182"/>
        <end position="215"/>
    </location>
</feature>
<feature type="region of interest" description="Disordered" evidence="1">
    <location>
        <begin position="131"/>
        <end position="169"/>
    </location>
</feature>
<dbReference type="EMBL" id="JACMSC010000005">
    <property type="protein sequence ID" value="KAG6521816.1"/>
    <property type="molecule type" value="Genomic_DNA"/>
</dbReference>
<reference evidence="2 3" key="1">
    <citation type="submission" date="2020-08" db="EMBL/GenBank/DDBJ databases">
        <title>Plant Genome Project.</title>
        <authorList>
            <person name="Zhang R.-G."/>
        </authorList>
    </citation>
    <scope>NUCLEOTIDE SEQUENCE [LARGE SCALE GENOMIC DNA]</scope>
    <source>
        <tissue evidence="2">Rhizome</tissue>
    </source>
</reference>
<comment type="caution">
    <text evidence="2">The sequence shown here is derived from an EMBL/GenBank/DDBJ whole genome shotgun (WGS) entry which is preliminary data.</text>
</comment>
<dbReference type="PANTHER" id="PTHR33673:SF36">
    <property type="entry name" value="MYB-LIKE PROTEIN Q"/>
    <property type="match status" value="1"/>
</dbReference>